<sequence length="147" mass="16643">MERVFLFVFFTALLGCSAVATCASTYQLFYFFGFSADFVVVSKYAVCEQPLNNRCEAHYVTRSANGTSGELAPFGYEFESEALEPGSRVVKRDIGFSNEINGKRELWPYLWPHIIVSLLGEAGLLIWYFGGGLKVFNHWLRGFHTED</sequence>
<keyword evidence="1" id="KW-0812">Transmembrane</keyword>
<evidence type="ECO:0008006" key="5">
    <source>
        <dbReference type="Google" id="ProtNLM"/>
    </source>
</evidence>
<evidence type="ECO:0000313" key="4">
    <source>
        <dbReference type="Proteomes" id="UP000291562"/>
    </source>
</evidence>
<reference evidence="3 4" key="1">
    <citation type="submission" date="2019-01" db="EMBL/GenBank/DDBJ databases">
        <title>Pseudolysobacter antarctica gen. nov., sp. nov., isolated from Fildes Peninsula, Antarctica.</title>
        <authorList>
            <person name="Wei Z."/>
            <person name="Peng F."/>
        </authorList>
    </citation>
    <scope>NUCLEOTIDE SEQUENCE [LARGE SCALE GENOMIC DNA]</scope>
    <source>
        <strain evidence="3 4">AQ6-296</strain>
    </source>
</reference>
<feature type="transmembrane region" description="Helical" evidence="1">
    <location>
        <begin position="109"/>
        <end position="130"/>
    </location>
</feature>
<organism evidence="3 4">
    <name type="scientific">Pseudolysobacter antarcticus</name>
    <dbReference type="NCBI Taxonomy" id="2511995"/>
    <lineage>
        <taxon>Bacteria</taxon>
        <taxon>Pseudomonadati</taxon>
        <taxon>Pseudomonadota</taxon>
        <taxon>Gammaproteobacteria</taxon>
        <taxon>Lysobacterales</taxon>
        <taxon>Rhodanobacteraceae</taxon>
        <taxon>Pseudolysobacter</taxon>
    </lineage>
</organism>
<name>A0A411HEQ8_9GAMM</name>
<proteinExistence type="predicted"/>
<evidence type="ECO:0000256" key="2">
    <source>
        <dbReference type="SAM" id="SignalP"/>
    </source>
</evidence>
<keyword evidence="4" id="KW-1185">Reference proteome</keyword>
<dbReference type="Proteomes" id="UP000291562">
    <property type="component" value="Chromosome"/>
</dbReference>
<dbReference type="KEGG" id="xbc:ELE36_00265"/>
<feature type="chain" id="PRO_5019553716" description="DUF3592 domain-containing protein" evidence="2">
    <location>
        <begin position="21"/>
        <end position="147"/>
    </location>
</feature>
<gene>
    <name evidence="3" type="ORF">ELE36_00265</name>
</gene>
<evidence type="ECO:0000313" key="3">
    <source>
        <dbReference type="EMBL" id="QBB68934.1"/>
    </source>
</evidence>
<dbReference type="EMBL" id="CP035704">
    <property type="protein sequence ID" value="QBB68934.1"/>
    <property type="molecule type" value="Genomic_DNA"/>
</dbReference>
<keyword evidence="1" id="KW-1133">Transmembrane helix</keyword>
<feature type="signal peptide" evidence="2">
    <location>
        <begin position="1"/>
        <end position="20"/>
    </location>
</feature>
<keyword evidence="2" id="KW-0732">Signal</keyword>
<dbReference type="OrthoDB" id="9780918at2"/>
<evidence type="ECO:0000256" key="1">
    <source>
        <dbReference type="SAM" id="Phobius"/>
    </source>
</evidence>
<dbReference type="PROSITE" id="PS51257">
    <property type="entry name" value="PROKAR_LIPOPROTEIN"/>
    <property type="match status" value="1"/>
</dbReference>
<dbReference type="AlphaFoldDB" id="A0A411HEQ8"/>
<dbReference type="RefSeq" id="WP_129831185.1">
    <property type="nucleotide sequence ID" value="NZ_CP035704.1"/>
</dbReference>
<accession>A0A411HEQ8</accession>
<keyword evidence="1" id="KW-0472">Membrane</keyword>
<protein>
    <recommendedName>
        <fullName evidence="5">DUF3592 domain-containing protein</fullName>
    </recommendedName>
</protein>